<gene>
    <name evidence="2" type="ORF">H9Q80_03915</name>
</gene>
<name>A0A7G9GQM4_9FIRM</name>
<sequence>MIYVTGDIHGEIDISKLNTQNFSQAKAGDYLIVCGDFGLIWDMKPSRAEEYWMKWLSEKPWITLFVDGNHENFDRLKNYPITEEWGGKVQKIYDKVYHLMRGEIYLIEGKKIFTFGGAFSHDKMYRREGISWWEDELPTKEECEYAIANLKTVGDTVDVIITHDAPKSIARRYGYDRVDMSQVYATDKEDITAFLEHISHFVNYKQWYCGHYHMDFDDSESFHFLYQTILKIDM</sequence>
<feature type="domain" description="Calcineurin-like phosphoesterase" evidence="1">
    <location>
        <begin position="2"/>
        <end position="213"/>
    </location>
</feature>
<dbReference type="InterPro" id="IPR004843">
    <property type="entry name" value="Calcineurin-like_PHP"/>
</dbReference>
<reference evidence="2 3" key="1">
    <citation type="submission" date="2020-08" db="EMBL/GenBank/DDBJ databases">
        <authorList>
            <person name="Liu C."/>
            <person name="Sun Q."/>
        </authorList>
    </citation>
    <scope>NUCLEOTIDE SEQUENCE [LARGE SCALE GENOMIC DNA]</scope>
    <source>
        <strain evidence="2 3">NSJ-61</strain>
    </source>
</reference>
<keyword evidence="3" id="KW-1185">Reference proteome</keyword>
<dbReference type="SUPFAM" id="SSF56300">
    <property type="entry name" value="Metallo-dependent phosphatases"/>
    <property type="match status" value="1"/>
</dbReference>
<evidence type="ECO:0000313" key="2">
    <source>
        <dbReference type="EMBL" id="QNM13106.1"/>
    </source>
</evidence>
<accession>A0A7G9GQM4</accession>
<proteinExistence type="predicted"/>
<evidence type="ECO:0000259" key="1">
    <source>
        <dbReference type="Pfam" id="PF00149"/>
    </source>
</evidence>
<dbReference type="GO" id="GO:0016787">
    <property type="term" value="F:hydrolase activity"/>
    <property type="evidence" value="ECO:0007669"/>
    <property type="project" value="InterPro"/>
</dbReference>
<dbReference type="InterPro" id="IPR029052">
    <property type="entry name" value="Metallo-depent_PP-like"/>
</dbReference>
<protein>
    <submittedName>
        <fullName evidence="2">Metallophosphoesterase</fullName>
    </submittedName>
</protein>
<dbReference type="AlphaFoldDB" id="A0A7G9GQM4"/>
<dbReference type="Gene3D" id="3.60.21.10">
    <property type="match status" value="1"/>
</dbReference>
<dbReference type="Proteomes" id="UP000515856">
    <property type="component" value="Chromosome"/>
</dbReference>
<dbReference type="Pfam" id="PF00149">
    <property type="entry name" value="Metallophos"/>
    <property type="match status" value="1"/>
</dbReference>
<organism evidence="2 3">
    <name type="scientific">[Eubacterium] hominis</name>
    <dbReference type="NCBI Taxonomy" id="2764325"/>
    <lineage>
        <taxon>Bacteria</taxon>
        <taxon>Bacillati</taxon>
        <taxon>Bacillota</taxon>
        <taxon>Erysipelotrichia</taxon>
        <taxon>Erysipelotrichales</taxon>
        <taxon>Erysipelotrichaceae</taxon>
        <taxon>Amedibacillus</taxon>
    </lineage>
</organism>
<evidence type="ECO:0000313" key="3">
    <source>
        <dbReference type="Proteomes" id="UP000515856"/>
    </source>
</evidence>
<dbReference type="EMBL" id="CP060636">
    <property type="protein sequence ID" value="QNM13106.1"/>
    <property type="molecule type" value="Genomic_DNA"/>
</dbReference>
<dbReference type="KEGG" id="ehn:H9Q80_03915"/>
<dbReference type="CDD" id="cd00838">
    <property type="entry name" value="MPP_superfamily"/>
    <property type="match status" value="1"/>
</dbReference>
<dbReference type="RefSeq" id="WP_118654690.1">
    <property type="nucleotide sequence ID" value="NZ_CP060636.1"/>
</dbReference>